<dbReference type="Pfam" id="PF06241">
    <property type="entry name" value="Castor_Poll_mid"/>
    <property type="match status" value="1"/>
</dbReference>
<feature type="transmembrane region" description="Helical" evidence="9">
    <location>
        <begin position="201"/>
        <end position="220"/>
    </location>
</feature>
<proteinExistence type="inferred from homology"/>
<evidence type="ECO:0000256" key="8">
    <source>
        <dbReference type="SAM" id="MobiDB-lite"/>
    </source>
</evidence>
<name>A0A8T2WF15_POPDE</name>
<feature type="transmembrane region" description="Helical" evidence="9">
    <location>
        <begin position="316"/>
        <end position="336"/>
    </location>
</feature>
<comment type="subcellular location">
    <subcellularLocation>
        <location evidence="1">Nucleus membrane</location>
        <topology evidence="1">Multi-pass membrane protein</topology>
    </subcellularLocation>
</comment>
<evidence type="ECO:0000256" key="1">
    <source>
        <dbReference type="ARBA" id="ARBA00004232"/>
    </source>
</evidence>
<feature type="compositionally biased region" description="Low complexity" evidence="8">
    <location>
        <begin position="49"/>
        <end position="69"/>
    </location>
</feature>
<feature type="domain" description="RCK N-terminal" evidence="10">
    <location>
        <begin position="352"/>
        <end position="493"/>
    </location>
</feature>
<keyword evidence="4 9" id="KW-1133">Transmembrane helix</keyword>
<dbReference type="EMBL" id="JACEGQ020000019">
    <property type="protein sequence ID" value="KAH8480145.1"/>
    <property type="molecule type" value="Genomic_DNA"/>
</dbReference>
<evidence type="ECO:0000256" key="9">
    <source>
        <dbReference type="SAM" id="Phobius"/>
    </source>
</evidence>
<dbReference type="PROSITE" id="PS51201">
    <property type="entry name" value="RCK_N"/>
    <property type="match status" value="2"/>
</dbReference>
<feature type="compositionally biased region" description="Polar residues" evidence="8">
    <location>
        <begin position="87"/>
        <end position="96"/>
    </location>
</feature>
<evidence type="ECO:0000259" key="10">
    <source>
        <dbReference type="PROSITE" id="PS51201"/>
    </source>
</evidence>
<dbReference type="PANTHER" id="PTHR31563">
    <property type="entry name" value="ION CHANNEL POLLUX-RELATED"/>
    <property type="match status" value="1"/>
</dbReference>
<dbReference type="AlphaFoldDB" id="A0A8T2WF15"/>
<evidence type="ECO:0000256" key="6">
    <source>
        <dbReference type="ARBA" id="ARBA00023242"/>
    </source>
</evidence>
<sequence>MSLDSQDSTSPSFNRDWFFPSPSFIHQSPPKPPKPHRRFSTASKHSPGSNISNPPSFRSSPSLSPTTTSKHGRLRRRVEFPRPPDKSSIQHQNNSVLDRKPVVSSEKKQSTVKVSSGSLGHRVRVRWNLAFTVAIVITALTSLVHKNFTLHNQVIVLQDQILKLNVRLRACNLLSNVDTFDSVMQELDDIGYGSDNGLKNLALIVSVTLLSIPVLAFKYIDFVSKSRSSDSVSEEALLNKQLAYRVDIFLSVHPYAKPLALLVATLLVICLGGLALFGVTDDNLADCLWLSWTFVADSGNHANTEGIGPRLVSVSISFGGMLIFAMMLGLVSDAISEKFDSLRKGRSEVVEQNHTLILGWSDKLGSLLNQLGIANESLGGGIVVVMAERDKEEMEMDIAKMEFDFKGTSVICRSGSPLILADLKKVSVSKARAIVVLAEDGNADQSDARALRTVLSLTGVKEGLKGHIVVELSDLDNEVLVKLVGGDLVKTVVAHDVIGRLMIQCARQPGLAQVNSALLKLLSRSVNIIIWEDILGFENCEFYIKRWPQLHGMQFEDILISFPDAIPCGIKVASCDGKIILNPEDSYVLQEDDEILVIAEDDDSYAPAALPTVWRGSLPKDFIGPKSAEKILFCGWRRDMEDMIMVLDAFLAPGSELWMFNDVPENEREKKLIDGGLDLSRLENIQLVNREGNAVIRRHLESLPLQSFDSILILADESVEDSAIQADSRSLATLLLIRDIQSKRLPMVNQVRRGTFSQGSWIGEMQQASDKSVIISEILDPRTKNLLSMSKISDYVLSNELVSMALAMVAEDQQINDVLEELFADEGNELQIRQADLYLSEGEELSFYEVLLRARQRREIVIGYRAANAEKAVINPPAKSERRRWSLKDVFVVIAEKE</sequence>
<organism evidence="11 12">
    <name type="scientific">Populus deltoides</name>
    <name type="common">Eastern poplar</name>
    <name type="synonym">Eastern cottonwood</name>
    <dbReference type="NCBI Taxonomy" id="3696"/>
    <lineage>
        <taxon>Eukaryota</taxon>
        <taxon>Viridiplantae</taxon>
        <taxon>Streptophyta</taxon>
        <taxon>Embryophyta</taxon>
        <taxon>Tracheophyta</taxon>
        <taxon>Spermatophyta</taxon>
        <taxon>Magnoliopsida</taxon>
        <taxon>eudicotyledons</taxon>
        <taxon>Gunneridae</taxon>
        <taxon>Pentapetalae</taxon>
        <taxon>rosids</taxon>
        <taxon>fabids</taxon>
        <taxon>Malpighiales</taxon>
        <taxon>Salicaceae</taxon>
        <taxon>Saliceae</taxon>
        <taxon>Populus</taxon>
    </lineage>
</organism>
<keyword evidence="7" id="KW-0813">Transport</keyword>
<feature type="compositionally biased region" description="Basic and acidic residues" evidence="8">
    <location>
        <begin position="97"/>
        <end position="109"/>
    </location>
</feature>
<keyword evidence="6" id="KW-0539">Nucleus</keyword>
<evidence type="ECO:0000256" key="3">
    <source>
        <dbReference type="ARBA" id="ARBA00022692"/>
    </source>
</evidence>
<feature type="compositionally biased region" description="Polar residues" evidence="8">
    <location>
        <begin position="1"/>
        <end position="13"/>
    </location>
</feature>
<protein>
    <recommendedName>
        <fullName evidence="10">RCK N-terminal domain-containing protein</fullName>
    </recommendedName>
</protein>
<evidence type="ECO:0000256" key="7">
    <source>
        <dbReference type="ARBA" id="ARBA00023303"/>
    </source>
</evidence>
<feature type="transmembrane region" description="Helical" evidence="9">
    <location>
        <begin position="125"/>
        <end position="144"/>
    </location>
</feature>
<dbReference type="Pfam" id="PF22614">
    <property type="entry name" value="Slo-like_RCK"/>
    <property type="match status" value="1"/>
</dbReference>
<dbReference type="SUPFAM" id="SSF51735">
    <property type="entry name" value="NAD(P)-binding Rossmann-fold domains"/>
    <property type="match status" value="1"/>
</dbReference>
<keyword evidence="12" id="KW-1185">Reference proteome</keyword>
<keyword evidence="7" id="KW-0407">Ion channel</keyword>
<dbReference type="InterPro" id="IPR003148">
    <property type="entry name" value="RCK_N"/>
</dbReference>
<dbReference type="InterPro" id="IPR044849">
    <property type="entry name" value="CASTOR/POLLUX/SYM8-like"/>
</dbReference>
<gene>
    <name evidence="11" type="ORF">H0E87_030400</name>
</gene>
<keyword evidence="7" id="KW-0406">Ion transport</keyword>
<dbReference type="GO" id="GO:0034220">
    <property type="term" value="P:monoatomic ion transmembrane transport"/>
    <property type="evidence" value="ECO:0007669"/>
    <property type="project" value="UniProtKB-KW"/>
</dbReference>
<evidence type="ECO:0000256" key="4">
    <source>
        <dbReference type="ARBA" id="ARBA00022989"/>
    </source>
</evidence>
<evidence type="ECO:0000256" key="2">
    <source>
        <dbReference type="ARBA" id="ARBA00008577"/>
    </source>
</evidence>
<feature type="transmembrane region" description="Helical" evidence="9">
    <location>
        <begin position="259"/>
        <end position="279"/>
    </location>
</feature>
<dbReference type="PANTHER" id="PTHR31563:SF1">
    <property type="entry name" value="ION CHANNEL CASTOR-RELATED"/>
    <property type="match status" value="1"/>
</dbReference>
<dbReference type="GO" id="GO:0031965">
    <property type="term" value="C:nuclear membrane"/>
    <property type="evidence" value="ECO:0007669"/>
    <property type="project" value="UniProtKB-SubCell"/>
</dbReference>
<evidence type="ECO:0000313" key="12">
    <source>
        <dbReference type="Proteomes" id="UP000807159"/>
    </source>
</evidence>
<comment type="similarity">
    <text evidence="2">Belongs to the castor/pollux (TC 1.A.1.23) family.</text>
</comment>
<dbReference type="InterPro" id="IPR010420">
    <property type="entry name" value="CASTOR/POLLUX/SYM8_dom"/>
</dbReference>
<keyword evidence="5 9" id="KW-0472">Membrane</keyword>
<dbReference type="InterPro" id="IPR036291">
    <property type="entry name" value="NAD(P)-bd_dom_sf"/>
</dbReference>
<feature type="domain" description="RCK N-terminal" evidence="10">
    <location>
        <begin position="628"/>
        <end position="797"/>
    </location>
</feature>
<feature type="region of interest" description="Disordered" evidence="8">
    <location>
        <begin position="1"/>
        <end position="115"/>
    </location>
</feature>
<evidence type="ECO:0000256" key="5">
    <source>
        <dbReference type="ARBA" id="ARBA00023136"/>
    </source>
</evidence>
<accession>A0A8T2WF15</accession>
<dbReference type="Gene3D" id="3.40.50.720">
    <property type="entry name" value="NAD(P)-binding Rossmann-like Domain"/>
    <property type="match status" value="1"/>
</dbReference>
<dbReference type="Proteomes" id="UP000807159">
    <property type="component" value="Chromosome 19"/>
</dbReference>
<dbReference type="GO" id="GO:0006813">
    <property type="term" value="P:potassium ion transport"/>
    <property type="evidence" value="ECO:0007669"/>
    <property type="project" value="InterPro"/>
</dbReference>
<reference evidence="11" key="1">
    <citation type="journal article" date="2021" name="J. Hered.">
        <title>Genome Assembly of Salicaceae Populus deltoides (Eastern Cottonwood) I-69 Based on Nanopore Sequencing and Hi-C Technologies.</title>
        <authorList>
            <person name="Bai S."/>
            <person name="Wu H."/>
            <person name="Zhang J."/>
            <person name="Pan Z."/>
            <person name="Zhao W."/>
            <person name="Li Z."/>
            <person name="Tong C."/>
        </authorList>
    </citation>
    <scope>NUCLEOTIDE SEQUENCE</scope>
    <source>
        <tissue evidence="11">Leaf</tissue>
    </source>
</reference>
<keyword evidence="3 9" id="KW-0812">Transmembrane</keyword>
<evidence type="ECO:0000313" key="11">
    <source>
        <dbReference type="EMBL" id="KAH8480145.1"/>
    </source>
</evidence>
<comment type="caution">
    <text evidence="11">The sequence shown here is derived from an EMBL/GenBank/DDBJ whole genome shotgun (WGS) entry which is preliminary data.</text>
</comment>